<dbReference type="EMBL" id="UXUI01000830">
    <property type="protein sequence ID" value="VDD85334.1"/>
    <property type="molecule type" value="Genomic_DNA"/>
</dbReference>
<reference evidence="3" key="1">
    <citation type="submission" date="2017-02" db="UniProtKB">
        <authorList>
            <consortium name="WormBaseParasite"/>
        </authorList>
    </citation>
    <scope>IDENTIFICATION</scope>
</reference>
<name>A0A0N4UTR2_ENTVE</name>
<accession>A0A0N4UTR2</accession>
<protein>
    <submittedName>
        <fullName evidence="1 3">Uncharacterized protein</fullName>
    </submittedName>
</protein>
<gene>
    <name evidence="1" type="ORF">EVEC_LOCUS477</name>
</gene>
<dbReference type="Proteomes" id="UP000274131">
    <property type="component" value="Unassembled WGS sequence"/>
</dbReference>
<evidence type="ECO:0000313" key="1">
    <source>
        <dbReference type="EMBL" id="VDD85334.1"/>
    </source>
</evidence>
<keyword evidence="2" id="KW-1185">Reference proteome</keyword>
<evidence type="ECO:0000313" key="2">
    <source>
        <dbReference type="Proteomes" id="UP000274131"/>
    </source>
</evidence>
<reference evidence="1 2" key="2">
    <citation type="submission" date="2018-10" db="EMBL/GenBank/DDBJ databases">
        <authorList>
            <consortium name="Pathogen Informatics"/>
        </authorList>
    </citation>
    <scope>NUCLEOTIDE SEQUENCE [LARGE SCALE GENOMIC DNA]</scope>
</reference>
<proteinExistence type="predicted"/>
<dbReference type="WBParaSite" id="EVEC_0000072301-mRNA-1">
    <property type="protein sequence ID" value="EVEC_0000072301-mRNA-1"/>
    <property type="gene ID" value="EVEC_0000072301"/>
</dbReference>
<organism evidence="3">
    <name type="scientific">Enterobius vermicularis</name>
    <name type="common">Human pinworm</name>
    <dbReference type="NCBI Taxonomy" id="51028"/>
    <lineage>
        <taxon>Eukaryota</taxon>
        <taxon>Metazoa</taxon>
        <taxon>Ecdysozoa</taxon>
        <taxon>Nematoda</taxon>
        <taxon>Chromadorea</taxon>
        <taxon>Rhabditida</taxon>
        <taxon>Spirurina</taxon>
        <taxon>Oxyuridomorpha</taxon>
        <taxon>Oxyuroidea</taxon>
        <taxon>Oxyuridae</taxon>
        <taxon>Enterobius</taxon>
    </lineage>
</organism>
<evidence type="ECO:0000313" key="3">
    <source>
        <dbReference type="WBParaSite" id="EVEC_0000072301-mRNA-1"/>
    </source>
</evidence>
<dbReference type="AlphaFoldDB" id="A0A0N4UTR2"/>
<sequence>MCVRGSSSCLAIGYTEDSCILWKYVMIEEDSPMTENFYLKDTSNRFDNTTCVEKSAINYIVKQQAANCSHPHISPSEIPACYFEENTILVLSIFLDLPNKVHGKTFHRLRLRTVRSNAQWQLLSLAGRAARILNAMGFAK</sequence>